<evidence type="ECO:0000313" key="6">
    <source>
        <dbReference type="EMBL" id="KAJ8533712.1"/>
    </source>
</evidence>
<dbReference type="InterPro" id="IPR036063">
    <property type="entry name" value="Smr_dom_sf"/>
</dbReference>
<protein>
    <recommendedName>
        <fullName evidence="5">Smr domain-containing protein</fullName>
    </recommendedName>
</protein>
<name>A0A9Q1LDB5_9SOLA</name>
<comment type="caution">
    <text evidence="6">The sequence shown here is derived from an EMBL/GenBank/DDBJ whole genome shotgun (WGS) entry which is preliminary data.</text>
</comment>
<proteinExistence type="inferred from homology"/>
<feature type="region of interest" description="Disordered" evidence="4">
    <location>
        <begin position="1"/>
        <end position="26"/>
    </location>
</feature>
<evidence type="ECO:0000313" key="7">
    <source>
        <dbReference type="Proteomes" id="UP001152561"/>
    </source>
</evidence>
<feature type="repeat" description="PPR" evidence="3">
    <location>
        <begin position="253"/>
        <end position="287"/>
    </location>
</feature>
<sequence length="825" mass="92835">MLESEDNFPSSSSTTTMLEPDSSLRPMSFSEANTRILERMKQPLATPTRRISFVGDSTGMSQPTNMPYRLPNKAIVTGNKLRVTKEKMKTRKGNGPRCSLSKQGQRFISTLIATDSNDLSATHRLVCKFVASSSKHVALSTLSHLLSPTTPHHRICSLALPLYLEISEASWFDWNSKLVADLVALLYKLERFDEAETLVTETVSKLGSRERDLCSFYSQLIHSQSKHKSERGVLFFYTELKLVLLCSSSVYLKQRGYASIVEGFCSIGLPHEAEALLEEMKELGLKLSKFEFRALVYSYGKSGYFRDMKRIVVEMESMGFQLDTVSSNMVLNSFGSHNELSEVVSWLQKIEASGVPFSVRTYNSVLNSCPRISLLLQDLKSVPLSLEELMGYLDGNEAVLVKILVGSSVLEETMQWKASELKLDLHGMHLSSAYVIILQWFHQLQCKLLAENCVLPAEITVLYLEISEASWFDWNSKLVADLVALLYKLERFDEAETLVTETVSKLGSRERDLCSFYSQLIHSQSKHKSERGVLFFYTKLKLVLLCSSSVYLKQRGYASIVEGFCSIGLPHEAEALLEEMKELGLKLSKFEFRALVYSYGKSGYFRDMKRIVVEMESMGFQLDTVSSNMVLNSFGSHNELSEVVSWLQKIEASGVPFSVRTYNSVLNSCPRISLLLQDLKSVPLSLEELMGYLDGNEAVLVKILVGSSVLEETMQWKASELKLDLHGMHLSSAYVIILQWFHQLQCKLLAENCVLPAEITVVCGAGKHSVVRGESPVKGLIKEILLQIGCPLRIDRKNVGCFIAKGKTFMEWLSHYNATIHERIS</sequence>
<dbReference type="Gene3D" id="3.30.1370.110">
    <property type="match status" value="1"/>
</dbReference>
<evidence type="ECO:0000256" key="1">
    <source>
        <dbReference type="ARBA" id="ARBA00007626"/>
    </source>
</evidence>
<evidence type="ECO:0000259" key="5">
    <source>
        <dbReference type="PROSITE" id="PS50828"/>
    </source>
</evidence>
<evidence type="ECO:0000256" key="2">
    <source>
        <dbReference type="ARBA" id="ARBA00022737"/>
    </source>
</evidence>
<evidence type="ECO:0000256" key="4">
    <source>
        <dbReference type="SAM" id="MobiDB-lite"/>
    </source>
</evidence>
<dbReference type="EMBL" id="JAJAGQ010000019">
    <property type="protein sequence ID" value="KAJ8533712.1"/>
    <property type="molecule type" value="Genomic_DNA"/>
</dbReference>
<keyword evidence="2" id="KW-0677">Repeat</keyword>
<evidence type="ECO:0000256" key="3">
    <source>
        <dbReference type="PROSITE-ProRule" id="PRU00708"/>
    </source>
</evidence>
<organism evidence="6 7">
    <name type="scientific">Anisodus acutangulus</name>
    <dbReference type="NCBI Taxonomy" id="402998"/>
    <lineage>
        <taxon>Eukaryota</taxon>
        <taxon>Viridiplantae</taxon>
        <taxon>Streptophyta</taxon>
        <taxon>Embryophyta</taxon>
        <taxon>Tracheophyta</taxon>
        <taxon>Spermatophyta</taxon>
        <taxon>Magnoliopsida</taxon>
        <taxon>eudicotyledons</taxon>
        <taxon>Gunneridae</taxon>
        <taxon>Pentapetalae</taxon>
        <taxon>asterids</taxon>
        <taxon>lamiids</taxon>
        <taxon>Solanales</taxon>
        <taxon>Solanaceae</taxon>
        <taxon>Solanoideae</taxon>
        <taxon>Hyoscyameae</taxon>
        <taxon>Anisodus</taxon>
    </lineage>
</organism>
<dbReference type="OrthoDB" id="1931748at2759"/>
<reference evidence="7" key="1">
    <citation type="journal article" date="2023" name="Proc. Natl. Acad. Sci. U.S.A.">
        <title>Genomic and structural basis for evolution of tropane alkaloid biosynthesis.</title>
        <authorList>
            <person name="Wanga Y.-J."/>
            <person name="Taina T."/>
            <person name="Yua J.-Y."/>
            <person name="Lia J."/>
            <person name="Xua B."/>
            <person name="Chenc J."/>
            <person name="D'Auriad J.C."/>
            <person name="Huanga J.-P."/>
            <person name="Huanga S.-X."/>
        </authorList>
    </citation>
    <scope>NUCLEOTIDE SEQUENCE [LARGE SCALE GENOMIC DNA]</scope>
    <source>
        <strain evidence="7">cv. KIB-2019</strain>
    </source>
</reference>
<dbReference type="PANTHER" id="PTHR47447:SF15">
    <property type="entry name" value="OS02G0120000 PROTEIN"/>
    <property type="match status" value="1"/>
</dbReference>
<dbReference type="SUPFAM" id="SSF160443">
    <property type="entry name" value="SMR domain-like"/>
    <property type="match status" value="1"/>
</dbReference>
<feature type="compositionally biased region" description="Polar residues" evidence="4">
    <location>
        <begin position="7"/>
        <end position="17"/>
    </location>
</feature>
<dbReference type="PANTHER" id="PTHR47447">
    <property type="entry name" value="OS03G0856100 PROTEIN"/>
    <property type="match status" value="1"/>
</dbReference>
<dbReference type="Gene3D" id="1.25.40.10">
    <property type="entry name" value="Tetratricopeptide repeat domain"/>
    <property type="match status" value="4"/>
</dbReference>
<feature type="repeat" description="PPR" evidence="3">
    <location>
        <begin position="553"/>
        <end position="587"/>
    </location>
</feature>
<dbReference type="AlphaFoldDB" id="A0A9Q1LDB5"/>
<dbReference type="NCBIfam" id="TIGR00756">
    <property type="entry name" value="PPR"/>
    <property type="match status" value="4"/>
</dbReference>
<accession>A0A9Q1LDB5</accession>
<dbReference type="InterPro" id="IPR002885">
    <property type="entry name" value="PPR_rpt"/>
</dbReference>
<dbReference type="Pfam" id="PF01535">
    <property type="entry name" value="PPR"/>
    <property type="match status" value="4"/>
</dbReference>
<dbReference type="PROSITE" id="PS50828">
    <property type="entry name" value="SMR"/>
    <property type="match status" value="1"/>
</dbReference>
<dbReference type="PROSITE" id="PS51375">
    <property type="entry name" value="PPR"/>
    <property type="match status" value="2"/>
</dbReference>
<feature type="domain" description="Smr" evidence="5">
    <location>
        <begin position="723"/>
        <end position="813"/>
    </location>
</feature>
<dbReference type="InterPro" id="IPR011990">
    <property type="entry name" value="TPR-like_helical_dom_sf"/>
</dbReference>
<comment type="similarity">
    <text evidence="1">Belongs to the PPR family. P subfamily.</text>
</comment>
<gene>
    <name evidence="6" type="ORF">K7X08_007036</name>
</gene>
<dbReference type="InterPro" id="IPR002625">
    <property type="entry name" value="Smr_dom"/>
</dbReference>
<dbReference type="Proteomes" id="UP001152561">
    <property type="component" value="Unassembled WGS sequence"/>
</dbReference>
<dbReference type="SMART" id="SM00463">
    <property type="entry name" value="SMR"/>
    <property type="match status" value="1"/>
</dbReference>
<keyword evidence="7" id="KW-1185">Reference proteome</keyword>